<comment type="caution">
    <text evidence="1">The sequence shown here is derived from an EMBL/GenBank/DDBJ whole genome shotgun (WGS) entry which is preliminary data.</text>
</comment>
<reference evidence="1" key="1">
    <citation type="journal article" date="2020" name="mSystems">
        <title>Genome- and Community-Level Interaction Insights into Carbon Utilization and Element Cycling Functions of Hydrothermarchaeota in Hydrothermal Sediment.</title>
        <authorList>
            <person name="Zhou Z."/>
            <person name="Liu Y."/>
            <person name="Xu W."/>
            <person name="Pan J."/>
            <person name="Luo Z.H."/>
            <person name="Li M."/>
        </authorList>
    </citation>
    <scope>NUCLEOTIDE SEQUENCE [LARGE SCALE GENOMIC DNA]</scope>
    <source>
        <strain evidence="1">SpSt-1071</strain>
    </source>
</reference>
<dbReference type="EMBL" id="DRXE01000084">
    <property type="protein sequence ID" value="HHM67559.1"/>
    <property type="molecule type" value="Genomic_DNA"/>
</dbReference>
<proteinExistence type="predicted"/>
<accession>A0A7C5RE19</accession>
<dbReference type="Pfam" id="PF12723">
    <property type="entry name" value="DUF3809"/>
    <property type="match status" value="1"/>
</dbReference>
<protein>
    <submittedName>
        <fullName evidence="1">DUF3809 domain-containing protein</fullName>
    </submittedName>
</protein>
<organism evidence="1">
    <name type="scientific">Thermus caliditerrae</name>
    <dbReference type="NCBI Taxonomy" id="1330700"/>
    <lineage>
        <taxon>Bacteria</taxon>
        <taxon>Thermotogati</taxon>
        <taxon>Deinococcota</taxon>
        <taxon>Deinococci</taxon>
        <taxon>Thermales</taxon>
        <taxon>Thermaceae</taxon>
        <taxon>Thermus</taxon>
    </lineage>
</organism>
<dbReference type="Gene3D" id="3.30.530.70">
    <property type="entry name" value="Uncharacterised protein PF12723, DUF3809"/>
    <property type="match status" value="1"/>
</dbReference>
<name>A0A7C5RE19_9DEIN</name>
<evidence type="ECO:0000313" key="1">
    <source>
        <dbReference type="EMBL" id="HHM67559.1"/>
    </source>
</evidence>
<dbReference type="AlphaFoldDB" id="A0A7C5RE19"/>
<gene>
    <name evidence="1" type="ORF">ENM28_02360</name>
</gene>
<dbReference type="InterPro" id="IPR024219">
    <property type="entry name" value="DUF3809"/>
</dbReference>
<sequence>MRARLVLNPTALEGLPPFLEVQWEGNILKGALRQENPVLGEVVLPFACRMEGQRLTALPLPPPSLRAEGWVRPSPQGPALELWVELVLPEGRSWGERAFGRILEALFLRALGQMLPVPGETPV</sequence>